<sequence>MFAILPLVTPKSLISRTDAEAVITLGRRLQLKIALRTCRGTLQFAPDAATVTPTTLDLSTSCLSRVPHGYGQYYYGINSSGLTCVSNCSGRNPYYYECYNGECLITKPGPECFCQYSDYYWYSGKRCQQVISKIGVYVGVSLALALLLILFAVLAFLVYRYKYRFATLRINDVEKKWYEEGWESNAPEGFTVRSPQTVSWAVENWTTTGDNDMSLRKQKKISRS</sequence>
<keyword evidence="1" id="KW-0472">Membrane</keyword>
<evidence type="ECO:0000313" key="2">
    <source>
        <dbReference type="EMBL" id="KAJ1084397.1"/>
    </source>
</evidence>
<dbReference type="PANTHER" id="PTHR37999">
    <property type="entry name" value="MUCIN-17"/>
    <property type="match status" value="1"/>
</dbReference>
<keyword evidence="1" id="KW-0812">Transmembrane</keyword>
<dbReference type="Proteomes" id="UP001066276">
    <property type="component" value="Chromosome 12"/>
</dbReference>
<feature type="transmembrane region" description="Helical" evidence="1">
    <location>
        <begin position="134"/>
        <end position="159"/>
    </location>
</feature>
<organism evidence="2 3">
    <name type="scientific">Pleurodeles waltl</name>
    <name type="common">Iberian ribbed newt</name>
    <dbReference type="NCBI Taxonomy" id="8319"/>
    <lineage>
        <taxon>Eukaryota</taxon>
        <taxon>Metazoa</taxon>
        <taxon>Chordata</taxon>
        <taxon>Craniata</taxon>
        <taxon>Vertebrata</taxon>
        <taxon>Euteleostomi</taxon>
        <taxon>Amphibia</taxon>
        <taxon>Batrachia</taxon>
        <taxon>Caudata</taxon>
        <taxon>Salamandroidea</taxon>
        <taxon>Salamandridae</taxon>
        <taxon>Pleurodelinae</taxon>
        <taxon>Pleurodeles</taxon>
    </lineage>
</organism>
<dbReference type="InterPro" id="IPR053311">
    <property type="entry name" value="Mucosal_Integrity_Assoc"/>
</dbReference>
<accession>A0AAV7L077</accession>
<dbReference type="EMBL" id="JANPWB010000016">
    <property type="protein sequence ID" value="KAJ1084397.1"/>
    <property type="molecule type" value="Genomic_DNA"/>
</dbReference>
<dbReference type="AlphaFoldDB" id="A0AAV7L077"/>
<evidence type="ECO:0000256" key="1">
    <source>
        <dbReference type="SAM" id="Phobius"/>
    </source>
</evidence>
<comment type="caution">
    <text evidence="2">The sequence shown here is derived from an EMBL/GenBank/DDBJ whole genome shotgun (WGS) entry which is preliminary data.</text>
</comment>
<name>A0AAV7L077_PLEWA</name>
<evidence type="ECO:0000313" key="3">
    <source>
        <dbReference type="Proteomes" id="UP001066276"/>
    </source>
</evidence>
<keyword evidence="3" id="KW-1185">Reference proteome</keyword>
<keyword evidence="1" id="KW-1133">Transmembrane helix</keyword>
<dbReference type="PANTHER" id="PTHR37999:SF3">
    <property type="entry name" value="MUCIN-3B-LIKE"/>
    <property type="match status" value="1"/>
</dbReference>
<gene>
    <name evidence="2" type="ORF">NDU88_004546</name>
</gene>
<proteinExistence type="predicted"/>
<reference evidence="2" key="1">
    <citation type="journal article" date="2022" name="bioRxiv">
        <title>Sequencing and chromosome-scale assembly of the giantPleurodeles waltlgenome.</title>
        <authorList>
            <person name="Brown T."/>
            <person name="Elewa A."/>
            <person name="Iarovenko S."/>
            <person name="Subramanian E."/>
            <person name="Araus A.J."/>
            <person name="Petzold A."/>
            <person name="Susuki M."/>
            <person name="Suzuki K.-i.T."/>
            <person name="Hayashi T."/>
            <person name="Toyoda A."/>
            <person name="Oliveira C."/>
            <person name="Osipova E."/>
            <person name="Leigh N.D."/>
            <person name="Simon A."/>
            <person name="Yun M.H."/>
        </authorList>
    </citation>
    <scope>NUCLEOTIDE SEQUENCE</scope>
    <source>
        <strain evidence="2">20211129_DDA</strain>
        <tissue evidence="2">Liver</tissue>
    </source>
</reference>
<protein>
    <submittedName>
        <fullName evidence="2">Uncharacterized protein</fullName>
    </submittedName>
</protein>